<feature type="region of interest" description="Disordered" evidence="1">
    <location>
        <begin position="41"/>
        <end position="109"/>
    </location>
</feature>
<dbReference type="Proteomes" id="UP000630718">
    <property type="component" value="Unassembled WGS sequence"/>
</dbReference>
<comment type="caution">
    <text evidence="2">The sequence shown here is derived from an EMBL/GenBank/DDBJ whole genome shotgun (WGS) entry which is preliminary data.</text>
</comment>
<evidence type="ECO:0000313" key="3">
    <source>
        <dbReference type="Proteomes" id="UP000630718"/>
    </source>
</evidence>
<proteinExistence type="predicted"/>
<evidence type="ECO:0000313" key="2">
    <source>
        <dbReference type="EMBL" id="GHF05070.1"/>
    </source>
</evidence>
<reference evidence="2" key="2">
    <citation type="submission" date="2020-09" db="EMBL/GenBank/DDBJ databases">
        <authorList>
            <person name="Sun Q."/>
            <person name="Ohkuma M."/>
        </authorList>
    </citation>
    <scope>NUCLEOTIDE SEQUENCE</scope>
    <source>
        <strain evidence="2">JCM 4477</strain>
    </source>
</reference>
<sequence>MKTRVPETNATPSSTASTVISSLVLCASTLRKAVRNMGVFSAVGRAGRDDRAGDEPGSGQRAGTGRPDRGASRIEEASPDRVSEPTRAARVGGEPARGPPGSKKRARIG</sequence>
<dbReference type="EMBL" id="BNBI01000006">
    <property type="protein sequence ID" value="GHF05070.1"/>
    <property type="molecule type" value="Genomic_DNA"/>
</dbReference>
<accession>A0A919AGR4</accession>
<reference evidence="2" key="1">
    <citation type="journal article" date="2014" name="Int. J. Syst. Evol. Microbiol.">
        <title>Complete genome sequence of Corynebacterium casei LMG S-19264T (=DSM 44701T), isolated from a smear-ripened cheese.</title>
        <authorList>
            <consortium name="US DOE Joint Genome Institute (JGI-PGF)"/>
            <person name="Walter F."/>
            <person name="Albersmeier A."/>
            <person name="Kalinowski J."/>
            <person name="Ruckert C."/>
        </authorList>
    </citation>
    <scope>NUCLEOTIDE SEQUENCE</scope>
    <source>
        <strain evidence="2">JCM 4477</strain>
    </source>
</reference>
<dbReference type="AlphaFoldDB" id="A0A919AGR4"/>
<gene>
    <name evidence="2" type="ORF">GCM10018772_32890</name>
</gene>
<evidence type="ECO:0000256" key="1">
    <source>
        <dbReference type="SAM" id="MobiDB-lite"/>
    </source>
</evidence>
<feature type="compositionally biased region" description="Basic and acidic residues" evidence="1">
    <location>
        <begin position="66"/>
        <end position="84"/>
    </location>
</feature>
<name>A0A919AGR4_9ACTN</name>
<keyword evidence="3" id="KW-1185">Reference proteome</keyword>
<protein>
    <submittedName>
        <fullName evidence="2">Uncharacterized protein</fullName>
    </submittedName>
</protein>
<organism evidence="2 3">
    <name type="scientific">Streptomyces fumanus</name>
    <dbReference type="NCBI Taxonomy" id="67302"/>
    <lineage>
        <taxon>Bacteria</taxon>
        <taxon>Bacillati</taxon>
        <taxon>Actinomycetota</taxon>
        <taxon>Actinomycetes</taxon>
        <taxon>Kitasatosporales</taxon>
        <taxon>Streptomycetaceae</taxon>
        <taxon>Streptomyces</taxon>
    </lineage>
</organism>